<dbReference type="Proteomes" id="UP001597394">
    <property type="component" value="Unassembled WGS sequence"/>
</dbReference>
<name>A0ABW5K8B9_9FLAO</name>
<dbReference type="EMBL" id="JBHULG010000002">
    <property type="protein sequence ID" value="MFD2545156.1"/>
    <property type="molecule type" value="Genomic_DNA"/>
</dbReference>
<feature type="chain" id="PRO_5047344924" evidence="1">
    <location>
        <begin position="19"/>
        <end position="194"/>
    </location>
</feature>
<comment type="caution">
    <text evidence="2">The sequence shown here is derived from an EMBL/GenBank/DDBJ whole genome shotgun (WGS) entry which is preliminary data.</text>
</comment>
<gene>
    <name evidence="2" type="ORF">ACFSO8_06755</name>
</gene>
<reference evidence="3" key="1">
    <citation type="journal article" date="2019" name="Int. J. Syst. Evol. Microbiol.">
        <title>The Global Catalogue of Microorganisms (GCM) 10K type strain sequencing project: providing services to taxonomists for standard genome sequencing and annotation.</title>
        <authorList>
            <consortium name="The Broad Institute Genomics Platform"/>
            <consortium name="The Broad Institute Genome Sequencing Center for Infectious Disease"/>
            <person name="Wu L."/>
            <person name="Ma J."/>
        </authorList>
    </citation>
    <scope>NUCLEOTIDE SEQUENCE [LARGE SCALE GENOMIC DNA]</scope>
    <source>
        <strain evidence="3">KCTC 52204</strain>
    </source>
</reference>
<organism evidence="2 3">
    <name type="scientific">Kaistella montana</name>
    <dbReference type="NCBI Taxonomy" id="1849733"/>
    <lineage>
        <taxon>Bacteria</taxon>
        <taxon>Pseudomonadati</taxon>
        <taxon>Bacteroidota</taxon>
        <taxon>Flavobacteriia</taxon>
        <taxon>Flavobacteriales</taxon>
        <taxon>Weeksellaceae</taxon>
        <taxon>Chryseobacterium group</taxon>
        <taxon>Kaistella</taxon>
    </lineage>
</organism>
<sequence>MKTFLFLMSLLYSTLFLSQNQFQKGIFVMEGGNYSIQAQLEAGKFTVVEPNRTTPYTLMSGNTYQYYHSGFNKTYYVEIVDNNTLNFTSSNTGNATVFHRESSASASDEVNTHYMEVANKYKKLAEDGADQEVQAWAFCSATALAGAMKTNKEYRDYAKQASQSLKLIIVNPNQNPCSDAIPDDIWNATGGNDN</sequence>
<evidence type="ECO:0000313" key="2">
    <source>
        <dbReference type="EMBL" id="MFD2545156.1"/>
    </source>
</evidence>
<keyword evidence="3" id="KW-1185">Reference proteome</keyword>
<evidence type="ECO:0000256" key="1">
    <source>
        <dbReference type="SAM" id="SignalP"/>
    </source>
</evidence>
<accession>A0ABW5K8B9</accession>
<proteinExistence type="predicted"/>
<dbReference type="RefSeq" id="WP_255928947.1">
    <property type="nucleotide sequence ID" value="NZ_JANFQP010000002.1"/>
</dbReference>
<feature type="signal peptide" evidence="1">
    <location>
        <begin position="1"/>
        <end position="18"/>
    </location>
</feature>
<keyword evidence="1" id="KW-0732">Signal</keyword>
<evidence type="ECO:0000313" key="3">
    <source>
        <dbReference type="Proteomes" id="UP001597394"/>
    </source>
</evidence>
<protein>
    <submittedName>
        <fullName evidence="2">Uncharacterized protein</fullName>
    </submittedName>
</protein>